<feature type="compositionally biased region" description="Basic and acidic residues" evidence="1">
    <location>
        <begin position="591"/>
        <end position="608"/>
    </location>
</feature>
<proteinExistence type="predicted"/>
<dbReference type="PANTHER" id="PTHR33645">
    <property type="entry name" value="AMINOPEPTIDASE (DUF3754)"/>
    <property type="match status" value="1"/>
</dbReference>
<dbReference type="Proteomes" id="UP001485043">
    <property type="component" value="Unassembled WGS sequence"/>
</dbReference>
<keyword evidence="2" id="KW-0472">Membrane</keyword>
<evidence type="ECO:0000256" key="1">
    <source>
        <dbReference type="SAM" id="MobiDB-lite"/>
    </source>
</evidence>
<protein>
    <submittedName>
        <fullName evidence="3">Uncharacterized protein</fullName>
    </submittedName>
</protein>
<organism evidence="3 4">
    <name type="scientific">Apatococcus fuscideae</name>
    <dbReference type="NCBI Taxonomy" id="2026836"/>
    <lineage>
        <taxon>Eukaryota</taxon>
        <taxon>Viridiplantae</taxon>
        <taxon>Chlorophyta</taxon>
        <taxon>core chlorophytes</taxon>
        <taxon>Trebouxiophyceae</taxon>
        <taxon>Chlorellales</taxon>
        <taxon>Chlorellaceae</taxon>
        <taxon>Apatococcus</taxon>
    </lineage>
</organism>
<dbReference type="InterPro" id="IPR022227">
    <property type="entry name" value="DUF3754"/>
</dbReference>
<evidence type="ECO:0000256" key="2">
    <source>
        <dbReference type="SAM" id="Phobius"/>
    </source>
</evidence>
<keyword evidence="2" id="KW-0812">Transmembrane</keyword>
<feature type="transmembrane region" description="Helical" evidence="2">
    <location>
        <begin position="387"/>
        <end position="409"/>
    </location>
</feature>
<accession>A0AAW1T0R2</accession>
<feature type="transmembrane region" description="Helical" evidence="2">
    <location>
        <begin position="415"/>
        <end position="435"/>
    </location>
</feature>
<comment type="caution">
    <text evidence="3">The sequence shown here is derived from an EMBL/GenBank/DDBJ whole genome shotgun (WGS) entry which is preliminary data.</text>
</comment>
<evidence type="ECO:0000313" key="3">
    <source>
        <dbReference type="EMBL" id="KAK9862890.1"/>
    </source>
</evidence>
<keyword evidence="2" id="KW-1133">Transmembrane helix</keyword>
<keyword evidence="4" id="KW-1185">Reference proteome</keyword>
<reference evidence="3 4" key="1">
    <citation type="journal article" date="2024" name="Nat. Commun.">
        <title>Phylogenomics reveals the evolutionary origins of lichenization in chlorophyte algae.</title>
        <authorList>
            <person name="Puginier C."/>
            <person name="Libourel C."/>
            <person name="Otte J."/>
            <person name="Skaloud P."/>
            <person name="Haon M."/>
            <person name="Grisel S."/>
            <person name="Petersen M."/>
            <person name="Berrin J.G."/>
            <person name="Delaux P.M."/>
            <person name="Dal Grande F."/>
            <person name="Keller J."/>
        </authorList>
    </citation>
    <scope>NUCLEOTIDE SEQUENCE [LARGE SCALE GENOMIC DNA]</scope>
    <source>
        <strain evidence="3 4">SAG 2523</strain>
    </source>
</reference>
<evidence type="ECO:0000313" key="4">
    <source>
        <dbReference type="Proteomes" id="UP001485043"/>
    </source>
</evidence>
<name>A0AAW1T0R2_9CHLO</name>
<gene>
    <name evidence="3" type="ORF">WJX84_001679</name>
</gene>
<dbReference type="PANTHER" id="PTHR33645:SF11">
    <property type="entry name" value="AMINOPEPTIDASE (DUF3754)"/>
    <property type="match status" value="1"/>
</dbReference>
<dbReference type="Pfam" id="PF12576">
    <property type="entry name" value="DUF3754"/>
    <property type="match status" value="1"/>
</dbReference>
<dbReference type="EMBL" id="JALJOV010000541">
    <property type="protein sequence ID" value="KAK9862890.1"/>
    <property type="molecule type" value="Genomic_DNA"/>
</dbReference>
<feature type="region of interest" description="Disordered" evidence="1">
    <location>
        <begin position="589"/>
        <end position="626"/>
    </location>
</feature>
<sequence length="748" mass="84827">MGYGPKHQRPDVTERFVCPPERSISVPLEELLADFKGRLSQDQRDDFDYITQMMEALAQLNYVTLGRRLKSSFTLFSEAATGRAVPTKRGSTRPSPSAVNELEQKFVEDIWLLLSSAHYRLLSQDEWETALEEDFTFNMPVEVTWHKISDQLLKAFWARHPEERKGLATISDHILVFHRGIKEVRARGLFINEKIDLLTQYLVVNPLSALLVKWAPTLRQYVKQANSYLGGSTMINNRHIEAWLGPDDPGMQSSRSGRQVPREINGYKAMETASGMANRPATEAELHHANAKHVERVTLKRLMPDAGAVLSQATSTLTIKEPAFQDIVILYRRKVADAPAQNEHDALHEDYDKEVAARNIHLKTFGDIPMADCEMLFPDKRVYIKPIVMIQLIITLVIGFITAMTMLWSSHLDKSLVLSILATIFGRAFQVYTTAQYQKQRTIDSMTERLYEKTQDAQVGVIYRLLHQMAEQRIKQNLMAYFILLINGQGMTEQQLDQKCEMYLERHFRVKLDFALESTLPGLISDGLIHHDREGWLTAVPLNTGIKHLSKKWNSLFRYSESGQYEGAGLADEHMPAPPRHESAYGVNQHASHEQVHEPRQEPFHDQPQESWTRVSPQPPMDGRVAPRSLTELHHARSSSEGDLSRVIRTSAEHTILKIAEQHGSLRKDSLAYKGSIGDGLAQQKRKQIEVQDRICAAISAVTSAESTLMQDCTTATRKAAQSVIQQQKVISAGMQALQAKWLRPFSL</sequence>
<dbReference type="AlphaFoldDB" id="A0AAW1T0R2"/>